<reference evidence="1 2" key="1">
    <citation type="submission" date="2015-03" db="EMBL/GenBank/DDBJ databases">
        <authorList>
            <consortium name="Pathogen Informatics"/>
            <person name="Murphy D."/>
        </authorList>
    </citation>
    <scope>NUCLEOTIDE SEQUENCE [LARGE SCALE GENOMIC DNA]</scope>
    <source>
        <strain evidence="1 2">IP08791</strain>
    </source>
</reference>
<evidence type="ECO:0000313" key="2">
    <source>
        <dbReference type="Proteomes" id="UP000038647"/>
    </source>
</evidence>
<protein>
    <recommendedName>
        <fullName evidence="3">Transposase</fullName>
    </recommendedName>
</protein>
<comment type="caution">
    <text evidence="1">The sequence shown here is derived from an EMBL/GenBank/DDBJ whole genome shotgun (WGS) entry which is preliminary data.</text>
</comment>
<sequence>MLKKINYNSRLVKYIHRSLKTRIKVKQVLNAFWVVASSFWEP</sequence>
<dbReference type="EMBL" id="CQEH01000011">
    <property type="protein sequence ID" value="CNL23463.1"/>
    <property type="molecule type" value="Genomic_DNA"/>
</dbReference>
<organism evidence="1 2">
    <name type="scientific">Yersinia aldovae</name>
    <dbReference type="NCBI Taxonomy" id="29483"/>
    <lineage>
        <taxon>Bacteria</taxon>
        <taxon>Pseudomonadati</taxon>
        <taxon>Pseudomonadota</taxon>
        <taxon>Gammaproteobacteria</taxon>
        <taxon>Enterobacterales</taxon>
        <taxon>Yersiniaceae</taxon>
        <taxon>Yersinia</taxon>
    </lineage>
</organism>
<name>A0ABP1YS89_YERAL</name>
<gene>
    <name evidence="1" type="ORF">ERS137966_02645</name>
</gene>
<evidence type="ECO:0000313" key="1">
    <source>
        <dbReference type="EMBL" id="CNL23463.1"/>
    </source>
</evidence>
<keyword evidence="2" id="KW-1185">Reference proteome</keyword>
<dbReference type="Proteomes" id="UP000038647">
    <property type="component" value="Unassembled WGS sequence"/>
</dbReference>
<proteinExistence type="predicted"/>
<evidence type="ECO:0008006" key="3">
    <source>
        <dbReference type="Google" id="ProtNLM"/>
    </source>
</evidence>
<accession>A0ABP1YS89</accession>